<name>A0AAD9REQ2_9HYME</name>
<comment type="caution">
    <text evidence="1">The sequence shown here is derived from an EMBL/GenBank/DDBJ whole genome shotgun (WGS) entry which is preliminary data.</text>
</comment>
<keyword evidence="2" id="KW-1185">Reference proteome</keyword>
<proteinExistence type="predicted"/>
<dbReference type="EMBL" id="JAIFRP010002665">
    <property type="protein sequence ID" value="KAK2577686.1"/>
    <property type="molecule type" value="Genomic_DNA"/>
</dbReference>
<dbReference type="Proteomes" id="UP001258017">
    <property type="component" value="Unassembled WGS sequence"/>
</dbReference>
<sequence>GDINLKNALPVLK</sequence>
<feature type="non-terminal residue" evidence="1">
    <location>
        <position position="1"/>
    </location>
</feature>
<gene>
    <name evidence="1" type="ORF">KPH14_002675</name>
</gene>
<reference evidence="1" key="1">
    <citation type="submission" date="2021-08" db="EMBL/GenBank/DDBJ databases">
        <authorList>
            <person name="Misof B."/>
            <person name="Oliver O."/>
            <person name="Podsiadlowski L."/>
            <person name="Donath A."/>
            <person name="Peters R."/>
            <person name="Mayer C."/>
            <person name="Rust J."/>
            <person name="Gunkel S."/>
            <person name="Lesny P."/>
            <person name="Martin S."/>
            <person name="Oeyen J.P."/>
            <person name="Petersen M."/>
            <person name="Panagiotis P."/>
            <person name="Wilbrandt J."/>
            <person name="Tanja T."/>
        </authorList>
    </citation>
    <scope>NUCLEOTIDE SEQUENCE</scope>
    <source>
        <strain evidence="1">GBR_01_08_01A</strain>
        <tissue evidence="1">Thorax + abdomen</tissue>
    </source>
</reference>
<accession>A0AAD9REQ2</accession>
<evidence type="ECO:0000313" key="1">
    <source>
        <dbReference type="EMBL" id="KAK2577686.1"/>
    </source>
</evidence>
<reference evidence="1" key="2">
    <citation type="journal article" date="2023" name="Commun. Biol.">
        <title>Intrasexual cuticular hydrocarbon dimorphism in a wasp sheds light on hydrocarbon biosynthesis genes in Hymenoptera.</title>
        <authorList>
            <person name="Moris V.C."/>
            <person name="Podsiadlowski L."/>
            <person name="Martin S."/>
            <person name="Oeyen J.P."/>
            <person name="Donath A."/>
            <person name="Petersen M."/>
            <person name="Wilbrandt J."/>
            <person name="Misof B."/>
            <person name="Liedtke D."/>
            <person name="Thamm M."/>
            <person name="Scheiner R."/>
            <person name="Schmitt T."/>
            <person name="Niehuis O."/>
        </authorList>
    </citation>
    <scope>NUCLEOTIDE SEQUENCE</scope>
    <source>
        <strain evidence="1">GBR_01_08_01A</strain>
    </source>
</reference>
<protein>
    <submittedName>
        <fullName evidence="1">Uncharacterized protein</fullName>
    </submittedName>
</protein>
<organism evidence="1 2">
    <name type="scientific">Odynerus spinipes</name>
    <dbReference type="NCBI Taxonomy" id="1348599"/>
    <lineage>
        <taxon>Eukaryota</taxon>
        <taxon>Metazoa</taxon>
        <taxon>Ecdysozoa</taxon>
        <taxon>Arthropoda</taxon>
        <taxon>Hexapoda</taxon>
        <taxon>Insecta</taxon>
        <taxon>Pterygota</taxon>
        <taxon>Neoptera</taxon>
        <taxon>Endopterygota</taxon>
        <taxon>Hymenoptera</taxon>
        <taxon>Apocrita</taxon>
        <taxon>Aculeata</taxon>
        <taxon>Vespoidea</taxon>
        <taxon>Vespidae</taxon>
        <taxon>Eumeninae</taxon>
        <taxon>Odynerus</taxon>
    </lineage>
</organism>
<evidence type="ECO:0000313" key="2">
    <source>
        <dbReference type="Proteomes" id="UP001258017"/>
    </source>
</evidence>